<accession>A0A177SQG3</accession>
<dbReference type="InterPro" id="IPR008861">
    <property type="entry name" value="GpX-like"/>
</dbReference>
<dbReference type="Proteomes" id="UP000077752">
    <property type="component" value="Unassembled WGS sequence"/>
</dbReference>
<proteinExistence type="predicted"/>
<evidence type="ECO:0000313" key="2">
    <source>
        <dbReference type="Proteomes" id="UP000077752"/>
    </source>
</evidence>
<comment type="caution">
    <text evidence="1">The sequence shown here is derived from an EMBL/GenBank/DDBJ whole genome shotgun (WGS) entry which is preliminary data.</text>
</comment>
<reference evidence="1 2" key="1">
    <citation type="submission" date="2016-03" db="EMBL/GenBank/DDBJ databases">
        <title>Draft Genome Assembly of Pseudomonas putida strain CBF10-2.</title>
        <authorList>
            <person name="Iyer R.S."/>
            <person name="Damania A."/>
        </authorList>
    </citation>
    <scope>NUCLEOTIDE SEQUENCE [LARGE SCALE GENOMIC DNA]</scope>
    <source>
        <strain evidence="1 2">CBF10-2</strain>
    </source>
</reference>
<dbReference type="EMBL" id="LUCV01000014">
    <property type="protein sequence ID" value="OAI93049.1"/>
    <property type="molecule type" value="Genomic_DNA"/>
</dbReference>
<dbReference type="AlphaFoldDB" id="A0A177SQG3"/>
<name>A0A177SQG3_PSEPU</name>
<protein>
    <submittedName>
        <fullName evidence="1">Phage tail protein</fullName>
    </submittedName>
</protein>
<organism evidence="1 2">
    <name type="scientific">Pseudomonas putida</name>
    <name type="common">Arthrobacter siderocapsulatus</name>
    <dbReference type="NCBI Taxonomy" id="303"/>
    <lineage>
        <taxon>Bacteria</taxon>
        <taxon>Pseudomonadati</taxon>
        <taxon>Pseudomonadota</taxon>
        <taxon>Gammaproteobacteria</taxon>
        <taxon>Pseudomonadales</taxon>
        <taxon>Pseudomonadaceae</taxon>
        <taxon>Pseudomonas</taxon>
    </lineage>
</organism>
<gene>
    <name evidence="1" type="ORF">AYO28_16235</name>
</gene>
<dbReference type="RefSeq" id="WP_064302651.1">
    <property type="nucleotide sequence ID" value="NZ_LUCV01000014.1"/>
</dbReference>
<dbReference type="Pfam" id="PF05489">
    <property type="entry name" value="Phage_tail_X"/>
    <property type="match status" value="1"/>
</dbReference>
<sequence>MAEQRRTQQHDTVDALCWRHYGRTAGVVEAVLDANPGLADHGAVLQAGLLVTLPELQTAAPERPMVNLWD</sequence>
<evidence type="ECO:0000313" key="1">
    <source>
        <dbReference type="EMBL" id="OAI93049.1"/>
    </source>
</evidence>